<proteinExistence type="predicted"/>
<evidence type="ECO:0000256" key="2">
    <source>
        <dbReference type="ARBA" id="ARBA00023015"/>
    </source>
</evidence>
<feature type="region of interest" description="Disordered" evidence="6">
    <location>
        <begin position="807"/>
        <end position="847"/>
    </location>
</feature>
<dbReference type="Pfam" id="PF00847">
    <property type="entry name" value="AP2"/>
    <property type="match status" value="1"/>
</dbReference>
<keyword evidence="5" id="KW-0539">Nucleus</keyword>
<dbReference type="GO" id="GO:0003700">
    <property type="term" value="F:DNA-binding transcription factor activity"/>
    <property type="evidence" value="ECO:0007669"/>
    <property type="project" value="InterPro"/>
</dbReference>
<comment type="caution">
    <text evidence="9">The sequence shown here is derived from an EMBL/GenBank/DDBJ whole genome shotgun (WGS) entry which is preliminary data.</text>
</comment>
<evidence type="ECO:0000256" key="1">
    <source>
        <dbReference type="ARBA" id="ARBA00004123"/>
    </source>
</evidence>
<feature type="domain" description="AP2/ERF" evidence="7">
    <location>
        <begin position="516"/>
        <end position="566"/>
    </location>
</feature>
<comment type="subcellular location">
    <subcellularLocation>
        <location evidence="1">Nucleus</location>
    </subcellularLocation>
</comment>
<reference evidence="9 10" key="1">
    <citation type="submission" date="2014-07" db="EMBL/GenBank/DDBJ databases">
        <authorList>
            <person name="Sibley D."/>
            <person name="Venepally P."/>
            <person name="Karamycheva S."/>
            <person name="Hadjithomas M."/>
            <person name="Khan A."/>
            <person name="Brunk B."/>
            <person name="Roos D."/>
            <person name="Caler E."/>
            <person name="Lorenzi H."/>
        </authorList>
    </citation>
    <scope>NUCLEOTIDE SEQUENCE [LARGE SCALE GENOMIC DNA]</scope>
    <source>
        <strain evidence="9 10">FOU</strain>
    </source>
</reference>
<evidence type="ECO:0000259" key="7">
    <source>
        <dbReference type="Pfam" id="PF00847"/>
    </source>
</evidence>
<dbReference type="Gene3D" id="1.20.5.2050">
    <property type="match status" value="1"/>
</dbReference>
<evidence type="ECO:0000256" key="3">
    <source>
        <dbReference type="ARBA" id="ARBA00023125"/>
    </source>
</evidence>
<gene>
    <name evidence="9" type="ORF">TGFOU_280470</name>
</gene>
<feature type="compositionally biased region" description="Basic and acidic residues" evidence="6">
    <location>
        <begin position="181"/>
        <end position="213"/>
    </location>
</feature>
<feature type="domain" description="AP2-coincident C-terminal" evidence="8">
    <location>
        <begin position="973"/>
        <end position="1058"/>
    </location>
</feature>
<dbReference type="EMBL" id="AEYH02002669">
    <property type="protein sequence ID" value="KFG36282.1"/>
    <property type="molecule type" value="Genomic_DNA"/>
</dbReference>
<keyword evidence="3" id="KW-0238">DNA-binding</keyword>
<dbReference type="Proteomes" id="UP000028838">
    <property type="component" value="Unassembled WGS sequence"/>
</dbReference>
<dbReference type="GO" id="GO:0003677">
    <property type="term" value="F:DNA binding"/>
    <property type="evidence" value="ECO:0007669"/>
    <property type="project" value="UniProtKB-KW"/>
</dbReference>
<feature type="region of interest" description="Disordered" evidence="6">
    <location>
        <begin position="899"/>
        <end position="951"/>
    </location>
</feature>
<dbReference type="Pfam" id="PF14733">
    <property type="entry name" value="ACDC"/>
    <property type="match status" value="1"/>
</dbReference>
<feature type="region of interest" description="Disordered" evidence="6">
    <location>
        <begin position="112"/>
        <end position="229"/>
    </location>
</feature>
<keyword evidence="2" id="KW-0805">Transcription regulation</keyword>
<dbReference type="VEuPathDB" id="ToxoDB:TGFOU_280470"/>
<feature type="compositionally biased region" description="Polar residues" evidence="6">
    <location>
        <begin position="393"/>
        <end position="418"/>
    </location>
</feature>
<feature type="region of interest" description="Disordered" evidence="6">
    <location>
        <begin position="744"/>
        <end position="793"/>
    </location>
</feature>
<feature type="region of interest" description="Disordered" evidence="6">
    <location>
        <begin position="295"/>
        <end position="337"/>
    </location>
</feature>
<evidence type="ECO:0000256" key="4">
    <source>
        <dbReference type="ARBA" id="ARBA00023163"/>
    </source>
</evidence>
<organism evidence="9 10">
    <name type="scientific">Toxoplasma gondii FOU</name>
    <dbReference type="NCBI Taxonomy" id="943167"/>
    <lineage>
        <taxon>Eukaryota</taxon>
        <taxon>Sar</taxon>
        <taxon>Alveolata</taxon>
        <taxon>Apicomplexa</taxon>
        <taxon>Conoidasida</taxon>
        <taxon>Coccidia</taxon>
        <taxon>Eucoccidiorida</taxon>
        <taxon>Eimeriorina</taxon>
        <taxon>Sarcocystidae</taxon>
        <taxon>Toxoplasma</taxon>
    </lineage>
</organism>
<feature type="compositionally biased region" description="Basic and acidic residues" evidence="6">
    <location>
        <begin position="456"/>
        <end position="471"/>
    </location>
</feature>
<evidence type="ECO:0000256" key="6">
    <source>
        <dbReference type="SAM" id="MobiDB-lite"/>
    </source>
</evidence>
<feature type="compositionally biased region" description="Basic and acidic residues" evidence="6">
    <location>
        <begin position="295"/>
        <end position="311"/>
    </location>
</feature>
<feature type="compositionally biased region" description="Basic and acidic residues" evidence="6">
    <location>
        <begin position="784"/>
        <end position="793"/>
    </location>
</feature>
<feature type="compositionally biased region" description="Polar residues" evidence="6">
    <location>
        <begin position="807"/>
        <end position="828"/>
    </location>
</feature>
<sequence>MPANLFGTPLSDTYSVWNTWQPTQSMGGSRYRFLQPNLPWKLVPQYFCLNEKETILKVHCPDMDISGTDTLFSGTPRGGEDSTTDAVRKLLKNDSEFPASCSATGEEFHFGRSADDCTEPHGPAFSAQTTLPTSRSAVVGGDREDHPEALSTVRSLLEKMSGDPHRQEASEEVPAASIRSPADETTKHMRDSRMLNVDDQHLELRDEPTHERPAALSSSTPASRRPSGGVLDEIEDAMIAEEAKCESTSGSSVQPPGGQQLLVELGEMFRRKQELPFDVQLLAAALEPTKNDVDVTSRGSFERRTPADSREYYTQGSCADPQGPLPNRGEECCSRQENSQEGGLENVCFDPTVNGDDMLPRRRSHASCSQHTAPENELQSGLEILLQAGAVSGNSTEGLDSSGSTRSEASVSDYSPSPSCELPGNLCPSPIQEAHLERDGVPKESEAAADTEVDSAGDRPCADHESAEHQHTPPTEAGIRGHQLQDVGAPTEARAEDNKKLNAEPLDYHAMHRALPKVTGVRFQAQRNRFVAEWYEQGRTRMAYFPVKLYGFERARHLAIRCREEVLQMKNAKRGAYGETPASQPPTTRRRNGAVDGESVNEENPALKRRRVGGNIANPCLSRQGGPGFDSSLLPVRSRTFPAPASANHRELLAVGKDIRRGFSNEERRASALRWNEGGQVDSAADMSLHAVHGHSLLDLSTEYNVMGFEGVSEEAEEQRASAVEHDSLHELLKGSRLTATSREDFSAAARSSAEPFVSRQTHRSPKSEGLTSRLNSVNYGRRQSRDSALKGEGLVESRRADWEMSSLLSTSPERSLSWTQESNQRPSRNMHERQQRNGMTLHANSSSCSSASAGLGVDPNVLLTLLLGTETSREKQATVEHALQSLTGSLEQPFASARGMGRQRVQHVAESGEDDSSLASEPEFSRLPNLGPEDVATSSRRSVRRVPYSKSTAHFEAPTESACSEAKVLDESLLLAKAAVSVILTDLLEKCIPRLITMGKESTDETALQLRRGFLTSVVMQAWRAVQDAQRIDQLYPLLAVCRRTIVAGELPSSSSFLCNSSSVDWRRRGR</sequence>
<protein>
    <submittedName>
        <fullName evidence="9">AP2 domain transcription factor AP2VIIa-1</fullName>
    </submittedName>
</protein>
<feature type="region of interest" description="Disordered" evidence="6">
    <location>
        <begin position="573"/>
        <end position="600"/>
    </location>
</feature>
<evidence type="ECO:0000256" key="5">
    <source>
        <dbReference type="ARBA" id="ARBA00023242"/>
    </source>
</evidence>
<dbReference type="InterPro" id="IPR001471">
    <property type="entry name" value="AP2/ERF_dom"/>
</dbReference>
<keyword evidence="4" id="KW-0804">Transcription</keyword>
<dbReference type="AlphaFoldDB" id="A0A086JVW4"/>
<feature type="compositionally biased region" description="Basic and acidic residues" evidence="6">
    <location>
        <begin position="156"/>
        <end position="169"/>
    </location>
</feature>
<dbReference type="GO" id="GO:0005634">
    <property type="term" value="C:nucleus"/>
    <property type="evidence" value="ECO:0007669"/>
    <property type="project" value="UniProtKB-SubCell"/>
</dbReference>
<evidence type="ECO:0000313" key="9">
    <source>
        <dbReference type="EMBL" id="KFG36282.1"/>
    </source>
</evidence>
<dbReference type="OrthoDB" id="330210at2759"/>
<feature type="region of interest" description="Disordered" evidence="6">
    <location>
        <begin position="393"/>
        <end position="481"/>
    </location>
</feature>
<feature type="compositionally biased region" description="Polar residues" evidence="6">
    <location>
        <begin position="126"/>
        <end position="136"/>
    </location>
</feature>
<name>A0A086JVW4_TOXGO</name>
<accession>A0A086JVW4</accession>
<feature type="compositionally biased region" description="Basic and acidic residues" evidence="6">
    <location>
        <begin position="434"/>
        <end position="446"/>
    </location>
</feature>
<feature type="compositionally biased region" description="Polar residues" evidence="6">
    <location>
        <begin position="770"/>
        <end position="779"/>
    </location>
</feature>
<dbReference type="InterPro" id="IPR028078">
    <property type="entry name" value="ACDC"/>
</dbReference>
<evidence type="ECO:0000259" key="8">
    <source>
        <dbReference type="Pfam" id="PF14733"/>
    </source>
</evidence>
<evidence type="ECO:0000313" key="10">
    <source>
        <dbReference type="Proteomes" id="UP000028838"/>
    </source>
</evidence>